<reference evidence="1" key="1">
    <citation type="submission" date="2023-06" db="EMBL/GenBank/DDBJ databases">
        <title>Two Chryseobacterium gambrini strains from China.</title>
        <authorList>
            <person name="Zeng J."/>
            <person name="Wu Y."/>
        </authorList>
    </citation>
    <scope>NUCLEOTIDE SEQUENCE</scope>
    <source>
        <strain evidence="1">SQ219</strain>
    </source>
</reference>
<dbReference type="EMBL" id="JAUHGV010000003">
    <property type="protein sequence ID" value="MDN4011562.1"/>
    <property type="molecule type" value="Genomic_DNA"/>
</dbReference>
<evidence type="ECO:0000313" key="1">
    <source>
        <dbReference type="EMBL" id="MDN4011562.1"/>
    </source>
</evidence>
<organism evidence="1 2">
    <name type="scientific">Chryseobacterium gambrini</name>
    <dbReference type="NCBI Taxonomy" id="373672"/>
    <lineage>
        <taxon>Bacteria</taxon>
        <taxon>Pseudomonadati</taxon>
        <taxon>Bacteroidota</taxon>
        <taxon>Flavobacteriia</taxon>
        <taxon>Flavobacteriales</taxon>
        <taxon>Weeksellaceae</taxon>
        <taxon>Chryseobacterium group</taxon>
        <taxon>Chryseobacterium</taxon>
    </lineage>
</organism>
<dbReference type="AlphaFoldDB" id="A0AAJ1R3B6"/>
<accession>A0AAJ1R3B6</accession>
<comment type="caution">
    <text evidence="1">The sequence shown here is derived from an EMBL/GenBank/DDBJ whole genome shotgun (WGS) entry which is preliminary data.</text>
</comment>
<protein>
    <submittedName>
        <fullName evidence="1">Uncharacterized protein</fullName>
    </submittedName>
</protein>
<name>A0AAJ1R3B6_9FLAO</name>
<sequence>MKKYLSLVLFLIHGILFCQNDIKGFNERYFVGDEIGSLKGKTLVALPKKDLEKEFGYSDFYEEFELKNIYKKSSKYYSSNYDDIANKKFLLSDVKKIDDLLYPKYILTLIDEEDDYVYFKYDVKNPTLFPFITEQPIELTIDYCSKIDIKKDKFTNIITKRSPASDPVCFIKDGSYYLRLITYGSTPVVDGNGVIILLSNGKKIIKSTEIDVDVEDGKYEYRAFIRLNKSDIDLLSKYAIEDFKLYIFENTQKLSGEIYKEYLKCIIK</sequence>
<dbReference type="RefSeq" id="WP_214589819.1">
    <property type="nucleotide sequence ID" value="NZ_JAUHGV010000003.1"/>
</dbReference>
<dbReference type="Proteomes" id="UP001225933">
    <property type="component" value="Unassembled WGS sequence"/>
</dbReference>
<gene>
    <name evidence="1" type="ORF">QX233_03740</name>
</gene>
<proteinExistence type="predicted"/>
<evidence type="ECO:0000313" key="2">
    <source>
        <dbReference type="Proteomes" id="UP001225933"/>
    </source>
</evidence>